<proteinExistence type="predicted"/>
<reference evidence="3" key="1">
    <citation type="journal article" date="2019" name="Int. J. Syst. Evol. Microbiol.">
        <title>The Global Catalogue of Microorganisms (GCM) 10K type strain sequencing project: providing services to taxonomists for standard genome sequencing and annotation.</title>
        <authorList>
            <consortium name="The Broad Institute Genomics Platform"/>
            <consortium name="The Broad Institute Genome Sequencing Center for Infectious Disease"/>
            <person name="Wu L."/>
            <person name="Ma J."/>
        </authorList>
    </citation>
    <scope>NUCLEOTIDE SEQUENCE [LARGE SCALE GENOMIC DNA]</scope>
    <source>
        <strain evidence="3">JCM 14370</strain>
    </source>
</reference>
<dbReference type="EMBL" id="BMOD01000001">
    <property type="protein sequence ID" value="GGJ20767.1"/>
    <property type="molecule type" value="Genomic_DNA"/>
</dbReference>
<keyword evidence="3" id="KW-1185">Reference proteome</keyword>
<evidence type="ECO:0000256" key="1">
    <source>
        <dbReference type="SAM" id="SignalP"/>
    </source>
</evidence>
<sequence>MVKAFLTLLLMLGTAFAGDWEDLQKAMVKGRSYMPEGKVEVLVLFPPSDKPMKMRKDLPQLSYLHTLVRKNFKLSAETHQVIAGRSTTMYTLSPRNKLSNAWMVWVDDEWQVPVAYQQQDLNGTTLRRAAYQSFKGTLNPLATPFKPKVRYNADLESRILAALPGLSLPRPYRVVGFKHTQFQDVPSTEVYLSDGLNVIPVIIAPKGVQQAEGVAVISLNRQFVWVVAKLPPAELLGIIEHLKDIRTEEISNTGE</sequence>
<protein>
    <recommendedName>
        <fullName evidence="4">Transcriptional regulator</fullName>
    </recommendedName>
</protein>
<gene>
    <name evidence="2" type="ORF">GCM10008938_03740</name>
</gene>
<dbReference type="Gene3D" id="2.50.20.10">
    <property type="entry name" value="Lipoprotein localisation LolA/LolB/LppX"/>
    <property type="match status" value="1"/>
</dbReference>
<comment type="caution">
    <text evidence="2">The sequence shown here is derived from an EMBL/GenBank/DDBJ whole genome shotgun (WGS) entry which is preliminary data.</text>
</comment>
<feature type="signal peptide" evidence="1">
    <location>
        <begin position="1"/>
        <end position="17"/>
    </location>
</feature>
<dbReference type="Proteomes" id="UP000632222">
    <property type="component" value="Unassembled WGS sequence"/>
</dbReference>
<name>A0ABQ2CU49_9DEIO</name>
<accession>A0ABQ2CU49</accession>
<evidence type="ECO:0000313" key="2">
    <source>
        <dbReference type="EMBL" id="GGJ20767.1"/>
    </source>
</evidence>
<keyword evidence="1" id="KW-0732">Signal</keyword>
<feature type="chain" id="PRO_5046495068" description="Transcriptional regulator" evidence="1">
    <location>
        <begin position="18"/>
        <end position="255"/>
    </location>
</feature>
<organism evidence="2 3">
    <name type="scientific">Deinococcus roseus</name>
    <dbReference type="NCBI Taxonomy" id="392414"/>
    <lineage>
        <taxon>Bacteria</taxon>
        <taxon>Thermotogati</taxon>
        <taxon>Deinococcota</taxon>
        <taxon>Deinococci</taxon>
        <taxon>Deinococcales</taxon>
        <taxon>Deinococcaceae</taxon>
        <taxon>Deinococcus</taxon>
    </lineage>
</organism>
<evidence type="ECO:0000313" key="3">
    <source>
        <dbReference type="Proteomes" id="UP000632222"/>
    </source>
</evidence>
<evidence type="ECO:0008006" key="4">
    <source>
        <dbReference type="Google" id="ProtNLM"/>
    </source>
</evidence>